<dbReference type="AlphaFoldDB" id="A0A3A4NQV8"/>
<evidence type="ECO:0000259" key="2">
    <source>
        <dbReference type="Pfam" id="PF00266"/>
    </source>
</evidence>
<accession>A0A3A4NQV8</accession>
<dbReference type="Gene3D" id="3.90.1150.10">
    <property type="entry name" value="Aspartate Aminotransferase, domain 1"/>
    <property type="match status" value="1"/>
</dbReference>
<reference evidence="3 4" key="1">
    <citation type="journal article" date="2017" name="ISME J.">
        <title>Energy and carbon metabolisms in a deep terrestrial subsurface fluid microbial community.</title>
        <authorList>
            <person name="Momper L."/>
            <person name="Jungbluth S.P."/>
            <person name="Lee M.D."/>
            <person name="Amend J.P."/>
        </authorList>
    </citation>
    <scope>NUCLEOTIDE SEQUENCE [LARGE SCALE GENOMIC DNA]</scope>
    <source>
        <strain evidence="3">SURF_5</strain>
    </source>
</reference>
<comment type="caution">
    <text evidence="3">The sequence shown here is derived from an EMBL/GenBank/DDBJ whole genome shotgun (WGS) entry which is preliminary data.</text>
</comment>
<dbReference type="SUPFAM" id="SSF53383">
    <property type="entry name" value="PLP-dependent transferases"/>
    <property type="match status" value="1"/>
</dbReference>
<dbReference type="Proteomes" id="UP000265882">
    <property type="component" value="Unassembled WGS sequence"/>
</dbReference>
<organism evidence="3 4">
    <name type="scientific">Abyssobacteria bacterium (strain SURF_5)</name>
    <dbReference type="NCBI Taxonomy" id="2093360"/>
    <lineage>
        <taxon>Bacteria</taxon>
        <taxon>Pseudomonadati</taxon>
        <taxon>Candidatus Hydrogenedentota</taxon>
        <taxon>Candidatus Abyssobacteria</taxon>
    </lineage>
</organism>
<gene>
    <name evidence="3" type="ORF">C4520_12830</name>
</gene>
<dbReference type="GO" id="GO:0008483">
    <property type="term" value="F:transaminase activity"/>
    <property type="evidence" value="ECO:0007669"/>
    <property type="project" value="UniProtKB-KW"/>
</dbReference>
<dbReference type="InterPro" id="IPR015421">
    <property type="entry name" value="PyrdxlP-dep_Trfase_major"/>
</dbReference>
<evidence type="ECO:0000313" key="4">
    <source>
        <dbReference type="Proteomes" id="UP000265882"/>
    </source>
</evidence>
<dbReference type="InterPro" id="IPR000192">
    <property type="entry name" value="Aminotrans_V_dom"/>
</dbReference>
<keyword evidence="3" id="KW-0808">Transferase</keyword>
<dbReference type="InterPro" id="IPR015424">
    <property type="entry name" value="PyrdxlP-dep_Trfase"/>
</dbReference>
<dbReference type="PANTHER" id="PTHR43586:SF4">
    <property type="entry name" value="ISOPENICILLIN N EPIMERASE"/>
    <property type="match status" value="1"/>
</dbReference>
<keyword evidence="3" id="KW-0032">Aminotransferase</keyword>
<dbReference type="PANTHER" id="PTHR43586">
    <property type="entry name" value="CYSTEINE DESULFURASE"/>
    <property type="match status" value="1"/>
</dbReference>
<dbReference type="EMBL" id="QZKU01000089">
    <property type="protein sequence ID" value="RJP19460.1"/>
    <property type="molecule type" value="Genomic_DNA"/>
</dbReference>
<protein>
    <submittedName>
        <fullName evidence="3">Aminotransferase class V-fold PLP-dependent enzyme</fullName>
    </submittedName>
</protein>
<proteinExistence type="predicted"/>
<sequence>MNANKYPLPLEVQRVRAELPVVEKKLFFNTGWSGPSPISVVNEQKRVLEWLASEGVSHHIYKQTSRNIKRLRQRLAKFFRAHPREIALTRSTTEGINIVLGGIDWQPGWKIVTTNIEHGACLVPLYNLRDRYGVDVEIVDLTSARHPVRAVMRAIDSRTRLVVASHVSFNTGLRLPLKELSAAAAECGAELLIDGAQSVGVFPIDLHESGCHYYAFPGHKWMLGPDAVGGLYVRADRLPRLKICFAGNESAKKFDREGNVSYHRTVKKFEYADFNAALVAGWLKALDFLEDFGINNIEKAIRLNTEYLKGRLSQIKKVSVVTPLQWNKSAGLVSIAIKGGNCEDVFHALLQRNVVARFTPPPSYIRFSVNWFNTKTELDKLVQAVKEIIGSHAEG</sequence>
<dbReference type="InterPro" id="IPR015422">
    <property type="entry name" value="PyrdxlP-dep_Trfase_small"/>
</dbReference>
<feature type="domain" description="Aminotransferase class V" evidence="2">
    <location>
        <begin position="40"/>
        <end position="379"/>
    </location>
</feature>
<keyword evidence="1" id="KW-0663">Pyridoxal phosphate</keyword>
<name>A0A3A4NQV8_ABYX5</name>
<dbReference type="Pfam" id="PF00266">
    <property type="entry name" value="Aminotran_5"/>
    <property type="match status" value="1"/>
</dbReference>
<dbReference type="Gene3D" id="3.40.640.10">
    <property type="entry name" value="Type I PLP-dependent aspartate aminotransferase-like (Major domain)"/>
    <property type="match status" value="1"/>
</dbReference>
<evidence type="ECO:0000313" key="3">
    <source>
        <dbReference type="EMBL" id="RJP19460.1"/>
    </source>
</evidence>
<evidence type="ECO:0000256" key="1">
    <source>
        <dbReference type="ARBA" id="ARBA00022898"/>
    </source>
</evidence>